<dbReference type="Pfam" id="PF05699">
    <property type="entry name" value="Dimer_Tnp_hAT"/>
    <property type="match status" value="1"/>
</dbReference>
<evidence type="ECO:0000259" key="1">
    <source>
        <dbReference type="Pfam" id="PF05699"/>
    </source>
</evidence>
<dbReference type="PANTHER" id="PTHR45749">
    <property type="match status" value="1"/>
</dbReference>
<organism evidence="2 3">
    <name type="scientific">Austrofundulus limnaeus</name>
    <name type="common">Annual killifish</name>
    <dbReference type="NCBI Taxonomy" id="52670"/>
    <lineage>
        <taxon>Eukaryota</taxon>
        <taxon>Metazoa</taxon>
        <taxon>Chordata</taxon>
        <taxon>Craniata</taxon>
        <taxon>Vertebrata</taxon>
        <taxon>Euteleostomi</taxon>
        <taxon>Actinopterygii</taxon>
        <taxon>Neopterygii</taxon>
        <taxon>Teleostei</taxon>
        <taxon>Neoteleostei</taxon>
        <taxon>Acanthomorphata</taxon>
        <taxon>Ovalentaria</taxon>
        <taxon>Atherinomorphae</taxon>
        <taxon>Cyprinodontiformes</taxon>
        <taxon>Rivulidae</taxon>
        <taxon>Austrofundulus</taxon>
    </lineage>
</organism>
<dbReference type="OrthoDB" id="6617140at2759"/>
<evidence type="ECO:0000313" key="2">
    <source>
        <dbReference type="Proteomes" id="UP000192220"/>
    </source>
</evidence>
<dbReference type="InterPro" id="IPR008906">
    <property type="entry name" value="HATC_C_dom"/>
</dbReference>
<evidence type="ECO:0000313" key="3">
    <source>
        <dbReference type="RefSeq" id="XP_013875091.1"/>
    </source>
</evidence>
<sequence length="221" mass="25543">MTFSPLLLFRGFLPTLCREHNVGVSQLYKKRRTMGPRDLQRVAIEVCDSVLNHISHRFSFTKHLISATLLTADKFPHYMDNFPEEELKTTVEAYPMLNKAKLKTELALIYSLEEFRSCSGAVALHQLFMGNNLQDTFSETVTLLKILITTPMTTSESERCFSTINRIKTFLRNTVSQDRLNALAMLSIEQNLVKNIPDFNHRVIEQFASLEDRKAKFMYKK</sequence>
<reference evidence="3" key="1">
    <citation type="submission" date="2025-08" db="UniProtKB">
        <authorList>
            <consortium name="RefSeq"/>
        </authorList>
    </citation>
    <scope>IDENTIFICATION</scope>
    <source>
        <strain evidence="3">Quisiro</strain>
        <tissue evidence="3">Liver</tissue>
    </source>
</reference>
<gene>
    <name evidence="3" type="primary">LOC106525406</name>
</gene>
<name>A0A2I4C523_AUSLI</name>
<accession>A0A2I4C523</accession>
<proteinExistence type="predicted"/>
<dbReference type="PANTHER" id="PTHR45749:SF37">
    <property type="entry name" value="OS05G0311600 PROTEIN"/>
    <property type="match status" value="1"/>
</dbReference>
<dbReference type="InParanoid" id="A0A2I4C523"/>
<feature type="domain" description="HAT C-terminal dimerisation" evidence="1">
    <location>
        <begin position="135"/>
        <end position="192"/>
    </location>
</feature>
<dbReference type="Proteomes" id="UP000192220">
    <property type="component" value="Unplaced"/>
</dbReference>
<dbReference type="KEGG" id="alim:106525406"/>
<keyword evidence="2" id="KW-1185">Reference proteome</keyword>
<dbReference type="GO" id="GO:0046983">
    <property type="term" value="F:protein dimerization activity"/>
    <property type="evidence" value="ECO:0007669"/>
    <property type="project" value="InterPro"/>
</dbReference>
<protein>
    <submittedName>
        <fullName evidence="3">Uncharacterized protein LOC106525406</fullName>
    </submittedName>
</protein>
<dbReference type="GeneID" id="106525406"/>
<dbReference type="AlphaFoldDB" id="A0A2I4C523"/>
<dbReference type="RefSeq" id="XP_013875091.1">
    <property type="nucleotide sequence ID" value="XM_014019637.1"/>
</dbReference>